<sequence>MPQVTDADVHLVAQPRIDTVVTEFHTESRRLRSDFAGMAWIGDEPDGETGMMGPNYRRRDVDSQLFLPDTHWYDVDSLDDVEVQLAVGLVQVPGTDRGTQGLVGAIAEPEVDFFEHPGGLDGVGLCLSLHGEIWSNVGLSYRITVLCRPEALVRKGETAQSDDES</sequence>
<organism evidence="1 2">
    <name type="scientific">Phytohabitans suffuscus</name>
    <dbReference type="NCBI Taxonomy" id="624315"/>
    <lineage>
        <taxon>Bacteria</taxon>
        <taxon>Bacillati</taxon>
        <taxon>Actinomycetota</taxon>
        <taxon>Actinomycetes</taxon>
        <taxon>Micromonosporales</taxon>
        <taxon>Micromonosporaceae</taxon>
    </lineage>
</organism>
<evidence type="ECO:0000313" key="1">
    <source>
        <dbReference type="EMBL" id="BCB84317.1"/>
    </source>
</evidence>
<dbReference type="KEGG" id="psuu:Psuf_016300"/>
<reference evidence="1 2" key="1">
    <citation type="submission" date="2020-03" db="EMBL/GenBank/DDBJ databases">
        <title>Whole genome shotgun sequence of Phytohabitans suffuscus NBRC 105367.</title>
        <authorList>
            <person name="Komaki H."/>
            <person name="Tamura T."/>
        </authorList>
    </citation>
    <scope>NUCLEOTIDE SEQUENCE [LARGE SCALE GENOMIC DNA]</scope>
    <source>
        <strain evidence="1 2">NBRC 105367</strain>
    </source>
</reference>
<dbReference type="EMBL" id="AP022871">
    <property type="protein sequence ID" value="BCB84317.1"/>
    <property type="molecule type" value="Genomic_DNA"/>
</dbReference>
<dbReference type="Proteomes" id="UP000503011">
    <property type="component" value="Chromosome"/>
</dbReference>
<keyword evidence="2" id="KW-1185">Reference proteome</keyword>
<name>A0A6F8YE28_9ACTN</name>
<gene>
    <name evidence="1" type="ORF">Psuf_016300</name>
</gene>
<accession>A0A6F8YE28</accession>
<dbReference type="AlphaFoldDB" id="A0A6F8YE28"/>
<reference evidence="1 2" key="2">
    <citation type="submission" date="2020-03" db="EMBL/GenBank/DDBJ databases">
        <authorList>
            <person name="Ichikawa N."/>
            <person name="Kimura A."/>
            <person name="Kitahashi Y."/>
            <person name="Uohara A."/>
        </authorList>
    </citation>
    <scope>NUCLEOTIDE SEQUENCE [LARGE SCALE GENOMIC DNA]</scope>
    <source>
        <strain evidence="1 2">NBRC 105367</strain>
    </source>
</reference>
<proteinExistence type="predicted"/>
<evidence type="ECO:0000313" key="2">
    <source>
        <dbReference type="Proteomes" id="UP000503011"/>
    </source>
</evidence>
<protein>
    <submittedName>
        <fullName evidence="1">Uncharacterized protein</fullName>
    </submittedName>
</protein>